<organism evidence="2 3">
    <name type="scientific">Iamia majanohamensis</name>
    <dbReference type="NCBI Taxonomy" id="467976"/>
    <lineage>
        <taxon>Bacteria</taxon>
        <taxon>Bacillati</taxon>
        <taxon>Actinomycetota</taxon>
        <taxon>Acidimicrobiia</taxon>
        <taxon>Acidimicrobiales</taxon>
        <taxon>Iamiaceae</taxon>
        <taxon>Iamia</taxon>
    </lineage>
</organism>
<proteinExistence type="predicted"/>
<dbReference type="Proteomes" id="UP001216390">
    <property type="component" value="Chromosome"/>
</dbReference>
<dbReference type="KEGG" id="ima:PO878_03645"/>
<feature type="compositionally biased region" description="Low complexity" evidence="1">
    <location>
        <begin position="51"/>
        <end position="60"/>
    </location>
</feature>
<evidence type="ECO:0000313" key="3">
    <source>
        <dbReference type="Proteomes" id="UP001216390"/>
    </source>
</evidence>
<reference evidence="2" key="1">
    <citation type="submission" date="2023-01" db="EMBL/GenBank/DDBJ databases">
        <title>The diversity of Class Acidimicrobiia in South China Sea sediment environments and the proposal of Iamia marina sp. nov., a novel species of the genus Iamia.</title>
        <authorList>
            <person name="He Y."/>
            <person name="Tian X."/>
        </authorList>
    </citation>
    <scope>NUCLEOTIDE SEQUENCE</scope>
    <source>
        <strain evidence="2">DSM 19957</strain>
    </source>
</reference>
<gene>
    <name evidence="2" type="ORF">PO878_03645</name>
</gene>
<dbReference type="RefSeq" id="WP_272737335.1">
    <property type="nucleotide sequence ID" value="NZ_CP116942.1"/>
</dbReference>
<evidence type="ECO:0000313" key="2">
    <source>
        <dbReference type="EMBL" id="WCO67816.1"/>
    </source>
</evidence>
<name>A0AAE9Y8Q5_9ACTN</name>
<feature type="region of interest" description="Disordered" evidence="1">
    <location>
        <begin position="48"/>
        <end position="69"/>
    </location>
</feature>
<dbReference type="EMBL" id="CP116942">
    <property type="protein sequence ID" value="WCO67816.1"/>
    <property type="molecule type" value="Genomic_DNA"/>
</dbReference>
<protein>
    <submittedName>
        <fullName evidence="2">Uncharacterized protein</fullName>
    </submittedName>
</protein>
<accession>A0AAE9Y8Q5</accession>
<dbReference type="AlphaFoldDB" id="A0AAE9Y8Q5"/>
<sequence>MARMTLPHVLAGLSYRIGHDDAVSNARRELEMAERRIDDAEDLIRRVEAQTRAPVPTARTAPRRPRAAA</sequence>
<keyword evidence="3" id="KW-1185">Reference proteome</keyword>
<evidence type="ECO:0000256" key="1">
    <source>
        <dbReference type="SAM" id="MobiDB-lite"/>
    </source>
</evidence>